<dbReference type="EMBL" id="FOBF01000032">
    <property type="protein sequence ID" value="SEN68221.1"/>
    <property type="molecule type" value="Genomic_DNA"/>
</dbReference>
<name>A0A1H8IIK7_9ACTN</name>
<dbReference type="InterPro" id="IPR050490">
    <property type="entry name" value="Bact_solute-bd_prot1"/>
</dbReference>
<evidence type="ECO:0000256" key="4">
    <source>
        <dbReference type="ARBA" id="ARBA00023139"/>
    </source>
</evidence>
<dbReference type="Proteomes" id="UP000198953">
    <property type="component" value="Unassembled WGS sequence"/>
</dbReference>
<keyword evidence="2 6" id="KW-0732">Signal</keyword>
<gene>
    <name evidence="7" type="ORF">SAMN05660976_08069</name>
</gene>
<keyword evidence="4" id="KW-0564">Palmitate</keyword>
<proteinExistence type="predicted"/>
<dbReference type="Pfam" id="PF01547">
    <property type="entry name" value="SBP_bac_1"/>
    <property type="match status" value="1"/>
</dbReference>
<feature type="chain" id="PRO_5038448730" evidence="6">
    <location>
        <begin position="20"/>
        <end position="431"/>
    </location>
</feature>
<dbReference type="RefSeq" id="WP_218154220.1">
    <property type="nucleotide sequence ID" value="NZ_FOBF01000032.1"/>
</dbReference>
<dbReference type="Gene3D" id="3.40.190.10">
    <property type="entry name" value="Periplasmic binding protein-like II"/>
    <property type="match status" value="1"/>
</dbReference>
<evidence type="ECO:0000256" key="5">
    <source>
        <dbReference type="ARBA" id="ARBA00023288"/>
    </source>
</evidence>
<dbReference type="STRING" id="46177.SAMN05660976_08069"/>
<dbReference type="CDD" id="cd13585">
    <property type="entry name" value="PBP2_TMBP_like"/>
    <property type="match status" value="1"/>
</dbReference>
<evidence type="ECO:0000256" key="3">
    <source>
        <dbReference type="ARBA" id="ARBA00023136"/>
    </source>
</evidence>
<accession>A0A1H8IIK7</accession>
<evidence type="ECO:0000256" key="6">
    <source>
        <dbReference type="SAM" id="SignalP"/>
    </source>
</evidence>
<keyword evidence="1" id="KW-1003">Cell membrane</keyword>
<keyword evidence="7" id="KW-0813">Transport</keyword>
<dbReference type="PANTHER" id="PTHR43649">
    <property type="entry name" value="ARABINOSE-BINDING PROTEIN-RELATED"/>
    <property type="match status" value="1"/>
</dbReference>
<reference evidence="7 8" key="1">
    <citation type="submission" date="2016-10" db="EMBL/GenBank/DDBJ databases">
        <authorList>
            <person name="de Groot N.N."/>
        </authorList>
    </citation>
    <scope>NUCLEOTIDE SEQUENCE [LARGE SCALE GENOMIC DNA]</scope>
    <source>
        <strain evidence="7 8">DSM 43357</strain>
    </source>
</reference>
<dbReference type="AlphaFoldDB" id="A0A1H8IIK7"/>
<evidence type="ECO:0000313" key="8">
    <source>
        <dbReference type="Proteomes" id="UP000198953"/>
    </source>
</evidence>
<keyword evidence="3" id="KW-0472">Membrane</keyword>
<sequence length="431" mass="45932">MKKTTIAAALVVLPLAVTACGSSSSDGPTSGGGAAPVKLEFWGWAPGYDKSVELFNAGHKDVQVTFNKLPSGGKGGYDKMFTAVKAGNAPCLAQVGFESMPTFLLENALEDITSEAGSAQGQFIPWTWNQVSLVGRTYGIPVDTGPTALYYRKDVFDKYGIAVPKTWDEYAKAAEKLHQADPEAYILNLRAVDLAGLAWQSGAKWFSTAGDTWKVAVNSPETRRMAEYWQGLIDKKLVNVTDEGYSAAWWSSLQSGKVATAIGAVWLRPLIAENAPAAKGKFAVAPMPQWAAGEKKFGNEGGSSTAVLKGCAHKKEAVEFATWMSTDPASLKNLIKVTGIYPAASAGLSLPEVDTGVEYFGGQNIFQVFAEAAQNTDTSWQWGPMQSQFGADLTDSVNVAYSGKGTLPAQLDILQGKTVEVMKSKGLKVEG</sequence>
<dbReference type="PANTHER" id="PTHR43649:SF33">
    <property type="entry name" value="POLYGALACTURONAN_RHAMNOGALACTURONAN-BINDING PROTEIN YTCQ"/>
    <property type="match status" value="1"/>
</dbReference>
<evidence type="ECO:0000256" key="2">
    <source>
        <dbReference type="ARBA" id="ARBA00022729"/>
    </source>
</evidence>
<protein>
    <submittedName>
        <fullName evidence="7">Multiple sugar transport system substrate-binding protein</fullName>
    </submittedName>
</protein>
<evidence type="ECO:0000313" key="7">
    <source>
        <dbReference type="EMBL" id="SEN68221.1"/>
    </source>
</evidence>
<organism evidence="7 8">
    <name type="scientific">Nonomuraea pusilla</name>
    <dbReference type="NCBI Taxonomy" id="46177"/>
    <lineage>
        <taxon>Bacteria</taxon>
        <taxon>Bacillati</taxon>
        <taxon>Actinomycetota</taxon>
        <taxon>Actinomycetes</taxon>
        <taxon>Streptosporangiales</taxon>
        <taxon>Streptosporangiaceae</taxon>
        <taxon>Nonomuraea</taxon>
    </lineage>
</organism>
<keyword evidence="7" id="KW-0762">Sugar transport</keyword>
<dbReference type="SUPFAM" id="SSF53850">
    <property type="entry name" value="Periplasmic binding protein-like II"/>
    <property type="match status" value="1"/>
</dbReference>
<feature type="signal peptide" evidence="6">
    <location>
        <begin position="1"/>
        <end position="19"/>
    </location>
</feature>
<dbReference type="InterPro" id="IPR006059">
    <property type="entry name" value="SBP"/>
</dbReference>
<evidence type="ECO:0000256" key="1">
    <source>
        <dbReference type="ARBA" id="ARBA00022475"/>
    </source>
</evidence>
<keyword evidence="8" id="KW-1185">Reference proteome</keyword>
<keyword evidence="5" id="KW-0449">Lipoprotein</keyword>
<dbReference type="PROSITE" id="PS51257">
    <property type="entry name" value="PROKAR_LIPOPROTEIN"/>
    <property type="match status" value="1"/>
</dbReference>